<dbReference type="Proteomes" id="UP001597295">
    <property type="component" value="Unassembled WGS sequence"/>
</dbReference>
<gene>
    <name evidence="5" type="ORF">ACFSM5_00440</name>
</gene>
<dbReference type="PROSITE" id="PS51462">
    <property type="entry name" value="NUDIX"/>
    <property type="match status" value="1"/>
</dbReference>
<dbReference type="GO" id="GO:0016787">
    <property type="term" value="F:hydrolase activity"/>
    <property type="evidence" value="ECO:0007669"/>
    <property type="project" value="UniProtKB-KW"/>
</dbReference>
<comment type="caution">
    <text evidence="5">The sequence shown here is derived from an EMBL/GenBank/DDBJ whole genome shotgun (WGS) entry which is preliminary data.</text>
</comment>
<dbReference type="EMBL" id="JBHUIP010000001">
    <property type="protein sequence ID" value="MFD2261334.1"/>
    <property type="molecule type" value="Genomic_DNA"/>
</dbReference>
<keyword evidence="2 3" id="KW-0378">Hydrolase</keyword>
<sequence>MTSPQVPRIGVLAVVRRGDAFLLVRRKFAPNIGVWGFPGGKLEWGERLADAAARELLEETGLVATFDADPLIPIEAINDAEGFHFILIPLEGQVMGGTLQAGDDASEAAWVARADMDALPRVPGLLELADQVLRENSPHLR</sequence>
<evidence type="ECO:0000259" key="4">
    <source>
        <dbReference type="PROSITE" id="PS51462"/>
    </source>
</evidence>
<dbReference type="InterPro" id="IPR020476">
    <property type="entry name" value="Nudix_hydrolase"/>
</dbReference>
<dbReference type="PRINTS" id="PR00502">
    <property type="entry name" value="NUDIXFAMILY"/>
</dbReference>
<organism evidence="5 6">
    <name type="scientific">Lacibacterium aquatile</name>
    <dbReference type="NCBI Taxonomy" id="1168082"/>
    <lineage>
        <taxon>Bacteria</taxon>
        <taxon>Pseudomonadati</taxon>
        <taxon>Pseudomonadota</taxon>
        <taxon>Alphaproteobacteria</taxon>
        <taxon>Rhodospirillales</taxon>
        <taxon>Rhodospirillaceae</taxon>
    </lineage>
</organism>
<dbReference type="PROSITE" id="PS00893">
    <property type="entry name" value="NUDIX_BOX"/>
    <property type="match status" value="1"/>
</dbReference>
<dbReference type="Pfam" id="PF00293">
    <property type="entry name" value="NUDIX"/>
    <property type="match status" value="1"/>
</dbReference>
<dbReference type="RefSeq" id="WP_379873955.1">
    <property type="nucleotide sequence ID" value="NZ_JBHUIP010000001.1"/>
</dbReference>
<dbReference type="CDD" id="cd04673">
    <property type="entry name" value="NUDIX_ADPRase"/>
    <property type="match status" value="1"/>
</dbReference>
<evidence type="ECO:0000313" key="5">
    <source>
        <dbReference type="EMBL" id="MFD2261334.1"/>
    </source>
</evidence>
<keyword evidence="6" id="KW-1185">Reference proteome</keyword>
<dbReference type="Gene3D" id="3.90.79.10">
    <property type="entry name" value="Nucleoside Triphosphate Pyrophosphohydrolase"/>
    <property type="match status" value="1"/>
</dbReference>
<dbReference type="InterPro" id="IPR020084">
    <property type="entry name" value="NUDIX_hydrolase_CS"/>
</dbReference>
<dbReference type="InterPro" id="IPR000086">
    <property type="entry name" value="NUDIX_hydrolase_dom"/>
</dbReference>
<dbReference type="InterPro" id="IPR015797">
    <property type="entry name" value="NUDIX_hydrolase-like_dom_sf"/>
</dbReference>
<feature type="domain" description="Nudix hydrolase" evidence="4">
    <location>
        <begin position="4"/>
        <end position="134"/>
    </location>
</feature>
<name>A0ABW5DK80_9PROT</name>
<dbReference type="SUPFAM" id="SSF55811">
    <property type="entry name" value="Nudix"/>
    <property type="match status" value="1"/>
</dbReference>
<evidence type="ECO:0000256" key="1">
    <source>
        <dbReference type="ARBA" id="ARBA00001946"/>
    </source>
</evidence>
<comment type="cofactor">
    <cofactor evidence="1">
        <name>Mg(2+)</name>
        <dbReference type="ChEBI" id="CHEBI:18420"/>
    </cofactor>
</comment>
<reference evidence="6" key="1">
    <citation type="journal article" date="2019" name="Int. J. Syst. Evol. Microbiol.">
        <title>The Global Catalogue of Microorganisms (GCM) 10K type strain sequencing project: providing services to taxonomists for standard genome sequencing and annotation.</title>
        <authorList>
            <consortium name="The Broad Institute Genomics Platform"/>
            <consortium name="The Broad Institute Genome Sequencing Center for Infectious Disease"/>
            <person name="Wu L."/>
            <person name="Ma J."/>
        </authorList>
    </citation>
    <scope>NUCLEOTIDE SEQUENCE [LARGE SCALE GENOMIC DNA]</scope>
    <source>
        <strain evidence="6">CGMCC 1.19062</strain>
    </source>
</reference>
<evidence type="ECO:0000313" key="6">
    <source>
        <dbReference type="Proteomes" id="UP001597295"/>
    </source>
</evidence>
<dbReference type="PANTHER" id="PTHR43046:SF14">
    <property type="entry name" value="MUTT_NUDIX FAMILY PROTEIN"/>
    <property type="match status" value="1"/>
</dbReference>
<comment type="similarity">
    <text evidence="3">Belongs to the Nudix hydrolase family.</text>
</comment>
<accession>A0ABW5DK80</accession>
<evidence type="ECO:0000256" key="2">
    <source>
        <dbReference type="ARBA" id="ARBA00022801"/>
    </source>
</evidence>
<proteinExistence type="inferred from homology"/>
<dbReference type="PANTHER" id="PTHR43046">
    <property type="entry name" value="GDP-MANNOSE MANNOSYL HYDROLASE"/>
    <property type="match status" value="1"/>
</dbReference>
<protein>
    <submittedName>
        <fullName evidence="5">NUDIX hydrolase</fullName>
    </submittedName>
</protein>
<evidence type="ECO:0000256" key="3">
    <source>
        <dbReference type="RuleBase" id="RU003476"/>
    </source>
</evidence>